<feature type="compositionally biased region" description="Basic and acidic residues" evidence="1">
    <location>
        <begin position="362"/>
        <end position="371"/>
    </location>
</feature>
<feature type="region of interest" description="Disordered" evidence="1">
    <location>
        <begin position="523"/>
        <end position="584"/>
    </location>
</feature>
<feature type="compositionally biased region" description="Low complexity" evidence="1">
    <location>
        <begin position="138"/>
        <end position="149"/>
    </location>
</feature>
<feature type="region of interest" description="Disordered" evidence="1">
    <location>
        <begin position="308"/>
        <end position="388"/>
    </location>
</feature>
<feature type="compositionally biased region" description="Polar residues" evidence="1">
    <location>
        <begin position="472"/>
        <end position="487"/>
    </location>
</feature>
<feature type="compositionally biased region" description="Polar residues" evidence="1">
    <location>
        <begin position="526"/>
        <end position="535"/>
    </location>
</feature>
<dbReference type="Proteomes" id="UP000799118">
    <property type="component" value="Unassembled WGS sequence"/>
</dbReference>
<feature type="region of interest" description="Disordered" evidence="1">
    <location>
        <begin position="659"/>
        <end position="715"/>
    </location>
</feature>
<dbReference type="EMBL" id="ML769652">
    <property type="protein sequence ID" value="KAE9390590.1"/>
    <property type="molecule type" value="Genomic_DNA"/>
</dbReference>
<feature type="region of interest" description="Disordered" evidence="1">
    <location>
        <begin position="112"/>
        <end position="161"/>
    </location>
</feature>
<sequence>MENFNPVYGGAPANSSRIFEIQQMAPLELAECIFNVLGSQKGHRPTEFILRLKMTGNDFIRFQSKSVDVLSDGDEAARACLSKLQSGDTPLVSGQRLRRLDRVFPELGPAIRNSQSWSTGSHSHVQISSSSPWTFESNNNNNNNDNNNNSSELEVEGRSDRIAQSPRSVAQGLELEVKQEPYGASQLLASQDANPLYDEHLNVDATFTDEVRPLNDGTHDDSAHTGSSSPLHPIQASEPAHELRSTSNDSLLLGLEENDREDLTTAFPPLSVLPLSKASSDSTELSEALEMDQDARTTLIETTDVVVSDLPEESSSESESESCSSSESNDSPQASVHPPFMVSSLPSSDNEGLEFTYDDLPDEKPNADREQTPSVIRASSPEASDNGDIAYSVYSGDFHEGAQEPIFEAQFINLEGSEIDDQSIASINWDEEMDEIENAETDSDHRSVEIRSSPQSLSRRCRAVDSDADDIYTNTTRSSSPDDLLSEHSSVISTIEQGSPQTPLQHFPRINISVGTEYVDHHHSFPMSSENNAPSTFLGDHDFEDVEKDTGNTSMTEDAFLDESEDEEEKSESILGSGGPPTILWTPPARRSLVEEFEGAGMLASQHTSEESYSKNISIQPSIIERSGGAFESGSCRTLYPRSPEHNFIIRSKVVDEKARKKEAADTEEDSTTKSAGEKKIRKEKVARQAENGVGRHSRRHRSLFTGVSQPSQRPPLESWWADIAFPIFSSARATSSPDLIFMK</sequence>
<feature type="compositionally biased region" description="Low complexity" evidence="1">
    <location>
        <begin position="118"/>
        <end position="131"/>
    </location>
</feature>
<accession>A0A6A4GZ09</accession>
<gene>
    <name evidence="2" type="ORF">BT96DRAFT_1024453</name>
</gene>
<keyword evidence="3" id="KW-1185">Reference proteome</keyword>
<feature type="compositionally biased region" description="Basic and acidic residues" evidence="1">
    <location>
        <begin position="211"/>
        <end position="223"/>
    </location>
</feature>
<dbReference type="AlphaFoldDB" id="A0A6A4GZ09"/>
<feature type="region of interest" description="Disordered" evidence="1">
    <location>
        <begin position="211"/>
        <end position="246"/>
    </location>
</feature>
<protein>
    <submittedName>
        <fullName evidence="2">Uncharacterized protein</fullName>
    </submittedName>
</protein>
<evidence type="ECO:0000313" key="3">
    <source>
        <dbReference type="Proteomes" id="UP000799118"/>
    </source>
</evidence>
<evidence type="ECO:0000313" key="2">
    <source>
        <dbReference type="EMBL" id="KAE9390590.1"/>
    </source>
</evidence>
<organism evidence="2 3">
    <name type="scientific">Gymnopus androsaceus JB14</name>
    <dbReference type="NCBI Taxonomy" id="1447944"/>
    <lineage>
        <taxon>Eukaryota</taxon>
        <taxon>Fungi</taxon>
        <taxon>Dikarya</taxon>
        <taxon>Basidiomycota</taxon>
        <taxon>Agaricomycotina</taxon>
        <taxon>Agaricomycetes</taxon>
        <taxon>Agaricomycetidae</taxon>
        <taxon>Agaricales</taxon>
        <taxon>Marasmiineae</taxon>
        <taxon>Omphalotaceae</taxon>
        <taxon>Gymnopus</taxon>
    </lineage>
</organism>
<feature type="compositionally biased region" description="Acidic residues" evidence="1">
    <location>
        <begin position="559"/>
        <end position="570"/>
    </location>
</feature>
<evidence type="ECO:0000256" key="1">
    <source>
        <dbReference type="SAM" id="MobiDB-lite"/>
    </source>
</evidence>
<feature type="region of interest" description="Disordered" evidence="1">
    <location>
        <begin position="438"/>
        <end position="487"/>
    </location>
</feature>
<proteinExistence type="predicted"/>
<name>A0A6A4GZ09_9AGAR</name>
<feature type="compositionally biased region" description="Acidic residues" evidence="1">
    <location>
        <begin position="310"/>
        <end position="320"/>
    </location>
</feature>
<reference evidence="2" key="1">
    <citation type="journal article" date="2019" name="Environ. Microbiol.">
        <title>Fungal ecological strategies reflected in gene transcription - a case study of two litter decomposers.</title>
        <authorList>
            <person name="Barbi F."/>
            <person name="Kohler A."/>
            <person name="Barry K."/>
            <person name="Baskaran P."/>
            <person name="Daum C."/>
            <person name="Fauchery L."/>
            <person name="Ihrmark K."/>
            <person name="Kuo A."/>
            <person name="LaButti K."/>
            <person name="Lipzen A."/>
            <person name="Morin E."/>
            <person name="Grigoriev I.V."/>
            <person name="Henrissat B."/>
            <person name="Lindahl B."/>
            <person name="Martin F."/>
        </authorList>
    </citation>
    <scope>NUCLEOTIDE SEQUENCE</scope>
    <source>
        <strain evidence="2">JB14</strain>
    </source>
</reference>
<feature type="compositionally biased region" description="Basic and acidic residues" evidence="1">
    <location>
        <begin position="676"/>
        <end position="688"/>
    </location>
</feature>